<evidence type="ECO:0000256" key="3">
    <source>
        <dbReference type="ARBA" id="ARBA00022448"/>
    </source>
</evidence>
<protein>
    <submittedName>
        <fullName evidence="9">SNX24-like protein</fullName>
    </submittedName>
</protein>
<evidence type="ECO:0000256" key="2">
    <source>
        <dbReference type="ARBA" id="ARBA00010883"/>
    </source>
</evidence>
<keyword evidence="6" id="KW-0472">Membrane</keyword>
<evidence type="ECO:0000256" key="6">
    <source>
        <dbReference type="ARBA" id="ARBA00023136"/>
    </source>
</evidence>
<evidence type="ECO:0000256" key="1">
    <source>
        <dbReference type="ARBA" id="ARBA00004180"/>
    </source>
</evidence>
<accession>A0ABY7DMD3</accession>
<reference evidence="9" key="1">
    <citation type="submission" date="2022-11" db="EMBL/GenBank/DDBJ databases">
        <title>Centuries of genome instability and evolution in soft-shell clam transmissible cancer (bioRxiv).</title>
        <authorList>
            <person name="Hart S.F.M."/>
            <person name="Yonemitsu M.A."/>
            <person name="Giersch R.M."/>
            <person name="Beal B.F."/>
            <person name="Arriagada G."/>
            <person name="Davis B.W."/>
            <person name="Ostrander E.A."/>
            <person name="Goff S.P."/>
            <person name="Metzger M.J."/>
        </authorList>
    </citation>
    <scope>NUCLEOTIDE SEQUENCE</scope>
    <source>
        <strain evidence="9">MELC-2E11</strain>
        <tissue evidence="9">Siphon/mantle</tissue>
    </source>
</reference>
<dbReference type="InterPro" id="IPR036871">
    <property type="entry name" value="PX_dom_sf"/>
</dbReference>
<evidence type="ECO:0000256" key="4">
    <source>
        <dbReference type="ARBA" id="ARBA00022927"/>
    </source>
</evidence>
<proteinExistence type="inferred from homology"/>
<organism evidence="9 10">
    <name type="scientific">Mya arenaria</name>
    <name type="common">Soft-shell clam</name>
    <dbReference type="NCBI Taxonomy" id="6604"/>
    <lineage>
        <taxon>Eukaryota</taxon>
        <taxon>Metazoa</taxon>
        <taxon>Spiralia</taxon>
        <taxon>Lophotrochozoa</taxon>
        <taxon>Mollusca</taxon>
        <taxon>Bivalvia</taxon>
        <taxon>Autobranchia</taxon>
        <taxon>Heteroconchia</taxon>
        <taxon>Euheterodonta</taxon>
        <taxon>Imparidentia</taxon>
        <taxon>Neoheterodontei</taxon>
        <taxon>Myida</taxon>
        <taxon>Myoidea</taxon>
        <taxon>Myidae</taxon>
        <taxon>Mya</taxon>
    </lineage>
</organism>
<dbReference type="EMBL" id="CP111014">
    <property type="protein sequence ID" value="WAQ98827.1"/>
    <property type="molecule type" value="Genomic_DNA"/>
</dbReference>
<keyword evidence="5" id="KW-0446">Lipid-binding</keyword>
<dbReference type="Gene3D" id="3.30.1520.10">
    <property type="entry name" value="Phox-like domain"/>
    <property type="match status" value="1"/>
</dbReference>
<sequence length="117" mass="13586">MKRTTGTLQPHNARAYSSRRYSEFEELHKQLKKVVDTPEFPPKKVLKFSHKVVEQRRVALELYLQGILESETIPRSFFKFLEVHLPRSGSILPDIVVQGVREGLYSNDTYDIQGLVQ</sequence>
<comment type="similarity">
    <text evidence="2">Belongs to the sorting nexin family.</text>
</comment>
<evidence type="ECO:0000259" key="8">
    <source>
        <dbReference type="PROSITE" id="PS50195"/>
    </source>
</evidence>
<name>A0ABY7DMD3_MYAAR</name>
<dbReference type="InterPro" id="IPR052467">
    <property type="entry name" value="Sorting_nexin_PX-domain"/>
</dbReference>
<gene>
    <name evidence="9" type="ORF">MAR_023200</name>
</gene>
<keyword evidence="3" id="KW-0813">Transport</keyword>
<dbReference type="InterPro" id="IPR001683">
    <property type="entry name" value="PX_dom"/>
</dbReference>
<keyword evidence="10" id="KW-1185">Reference proteome</keyword>
<comment type="subcellular location">
    <subcellularLocation>
        <location evidence="1">Cytoplasmic vesicle membrane</location>
        <topology evidence="1">Peripheral membrane protein</topology>
        <orientation evidence="1">Cytoplasmic side</orientation>
    </subcellularLocation>
</comment>
<dbReference type="Pfam" id="PF00787">
    <property type="entry name" value="PX"/>
    <property type="match status" value="1"/>
</dbReference>
<dbReference type="SUPFAM" id="SSF64268">
    <property type="entry name" value="PX domain"/>
    <property type="match status" value="1"/>
</dbReference>
<evidence type="ECO:0000256" key="7">
    <source>
        <dbReference type="ARBA" id="ARBA00023329"/>
    </source>
</evidence>
<dbReference type="PROSITE" id="PS50195">
    <property type="entry name" value="PX"/>
    <property type="match status" value="1"/>
</dbReference>
<keyword evidence="4" id="KW-0653">Protein transport</keyword>
<keyword evidence="7" id="KW-0968">Cytoplasmic vesicle</keyword>
<evidence type="ECO:0000256" key="5">
    <source>
        <dbReference type="ARBA" id="ARBA00023121"/>
    </source>
</evidence>
<evidence type="ECO:0000313" key="10">
    <source>
        <dbReference type="Proteomes" id="UP001164746"/>
    </source>
</evidence>
<dbReference type="PANTHER" id="PTHR15813">
    <property type="entry name" value="SORTING NEXIN-22 AND 24"/>
    <property type="match status" value="1"/>
</dbReference>
<feature type="domain" description="PX" evidence="8">
    <location>
        <begin position="1"/>
        <end position="117"/>
    </location>
</feature>
<evidence type="ECO:0000313" key="9">
    <source>
        <dbReference type="EMBL" id="WAQ98827.1"/>
    </source>
</evidence>
<dbReference type="Proteomes" id="UP001164746">
    <property type="component" value="Chromosome 3"/>
</dbReference>
<dbReference type="PANTHER" id="PTHR15813:SF9">
    <property type="entry name" value="PX DOMAIN-CONTAINING PROTEIN"/>
    <property type="match status" value="1"/>
</dbReference>